<evidence type="ECO:0000313" key="2">
    <source>
        <dbReference type="EMBL" id="NYH79543.1"/>
    </source>
</evidence>
<dbReference type="AlphaFoldDB" id="A0A852ZBY1"/>
<dbReference type="InterPro" id="IPR007161">
    <property type="entry name" value="DUF364"/>
</dbReference>
<dbReference type="RefSeq" id="WP_218862892.1">
    <property type="nucleotide sequence ID" value="NZ_JACBYW010000005.1"/>
</dbReference>
<dbReference type="Proteomes" id="UP000548304">
    <property type="component" value="Unassembled WGS sequence"/>
</dbReference>
<comment type="caution">
    <text evidence="2">The sequence shown here is derived from an EMBL/GenBank/DDBJ whole genome shotgun (WGS) entry which is preliminary data.</text>
</comment>
<proteinExistence type="predicted"/>
<feature type="domain" description="Putative heavy-metal chelation" evidence="1">
    <location>
        <begin position="151"/>
        <end position="237"/>
    </location>
</feature>
<dbReference type="Pfam" id="PF04016">
    <property type="entry name" value="DUF364"/>
    <property type="match status" value="1"/>
</dbReference>
<gene>
    <name evidence="2" type="ORF">FHR84_002881</name>
</gene>
<protein>
    <recommendedName>
        <fullName evidence="1">Putative heavy-metal chelation domain-containing protein</fullName>
    </recommendedName>
</protein>
<keyword evidence="3" id="KW-1185">Reference proteome</keyword>
<reference evidence="2 3" key="1">
    <citation type="submission" date="2020-07" db="EMBL/GenBank/DDBJ databases">
        <title>Genomic Encyclopedia of Type Strains, Phase III (KMG-III): the genomes of soil and plant-associated and newly described type strains.</title>
        <authorList>
            <person name="Whitman W."/>
        </authorList>
    </citation>
    <scope>NUCLEOTIDE SEQUENCE [LARGE SCALE GENOMIC DNA]</scope>
    <source>
        <strain evidence="2 3">CECT 8576</strain>
    </source>
</reference>
<dbReference type="Gene3D" id="3.40.50.11590">
    <property type="match status" value="1"/>
</dbReference>
<organism evidence="2 3">
    <name type="scientific">Actinopolyspora biskrensis</name>
    <dbReference type="NCBI Taxonomy" id="1470178"/>
    <lineage>
        <taxon>Bacteria</taxon>
        <taxon>Bacillati</taxon>
        <taxon>Actinomycetota</taxon>
        <taxon>Actinomycetes</taxon>
        <taxon>Actinopolysporales</taxon>
        <taxon>Actinopolysporaceae</taxon>
        <taxon>Actinopolyspora</taxon>
    </lineage>
</organism>
<dbReference type="SUPFAM" id="SSF159713">
    <property type="entry name" value="Dhaf3308-like"/>
    <property type="match status" value="1"/>
</dbReference>
<sequence>MSIVETHSDPPATKPTVLDELVERVRADSRLHGGKGPPTALPATVAFRTEQNARHAGRVTGYANSVLSIRVGEAVGSCATEPESQDTARLPGLAGSTVDELLDHPDPVVRTAALDAYLAHLAPHGERSDSRTVRLPRGDSSVKSRARAREVVDLIPRGNEGPVAVIGVVNSLLSALEDRNLEHVPCDFKGGRTERGETVLRNHSEALSGARAVLASGMTLGNGTFDGIAEHCRTNAVPLVVFAQTGSAVFRELLGTHLTALSAEPYPFFWLTGQENEIHLYPAASGGRS</sequence>
<accession>A0A852ZBY1</accession>
<dbReference type="EMBL" id="JACBYW010000005">
    <property type="protein sequence ID" value="NYH79543.1"/>
    <property type="molecule type" value="Genomic_DNA"/>
</dbReference>
<evidence type="ECO:0000313" key="3">
    <source>
        <dbReference type="Proteomes" id="UP000548304"/>
    </source>
</evidence>
<evidence type="ECO:0000259" key="1">
    <source>
        <dbReference type="Pfam" id="PF04016"/>
    </source>
</evidence>
<name>A0A852ZBY1_9ACTN</name>